<dbReference type="InterPro" id="IPR019291">
    <property type="entry name" value="Host_attachment_protein"/>
</dbReference>
<dbReference type="AlphaFoldDB" id="A0A918VNV8"/>
<evidence type="ECO:0008006" key="4">
    <source>
        <dbReference type="Google" id="ProtNLM"/>
    </source>
</evidence>
<keyword evidence="3" id="KW-1185">Reference proteome</keyword>
<evidence type="ECO:0000256" key="1">
    <source>
        <dbReference type="SAM" id="MobiDB-lite"/>
    </source>
</evidence>
<evidence type="ECO:0000313" key="2">
    <source>
        <dbReference type="EMBL" id="GHA15982.1"/>
    </source>
</evidence>
<sequence length="149" mass="16148">MKKTVTWVLVADGGQARVLENTGPNKGLQQVRGHEFSIPAMQSKDIMADRPGRSFSSAGPGRSAMEPRTDPVEHREAEFVKSMAEMLEKSKQQGAFDRLIIAAAPIALGTIRKALGPESKKAVIAELDKDLTNLPTEQMSKHLDGIIAV</sequence>
<organism evidence="2 3">
    <name type="scientific">Devosia pacifica</name>
    <dbReference type="NCBI Taxonomy" id="1335967"/>
    <lineage>
        <taxon>Bacteria</taxon>
        <taxon>Pseudomonadati</taxon>
        <taxon>Pseudomonadota</taxon>
        <taxon>Alphaproteobacteria</taxon>
        <taxon>Hyphomicrobiales</taxon>
        <taxon>Devosiaceae</taxon>
        <taxon>Devosia</taxon>
    </lineage>
</organism>
<comment type="caution">
    <text evidence="2">The sequence shown here is derived from an EMBL/GenBank/DDBJ whole genome shotgun (WGS) entry which is preliminary data.</text>
</comment>
<feature type="region of interest" description="Disordered" evidence="1">
    <location>
        <begin position="48"/>
        <end position="73"/>
    </location>
</feature>
<protein>
    <recommendedName>
        <fullName evidence="4">Host attachment protein</fullName>
    </recommendedName>
</protein>
<reference evidence="2" key="1">
    <citation type="journal article" date="2014" name="Int. J. Syst. Evol. Microbiol.">
        <title>Complete genome sequence of Corynebacterium casei LMG S-19264T (=DSM 44701T), isolated from a smear-ripened cheese.</title>
        <authorList>
            <consortium name="US DOE Joint Genome Institute (JGI-PGF)"/>
            <person name="Walter F."/>
            <person name="Albersmeier A."/>
            <person name="Kalinowski J."/>
            <person name="Ruckert C."/>
        </authorList>
    </citation>
    <scope>NUCLEOTIDE SEQUENCE</scope>
    <source>
        <strain evidence="2">KCTC 32437</strain>
    </source>
</reference>
<gene>
    <name evidence="2" type="ORF">GCM10007989_08660</name>
</gene>
<dbReference type="Proteomes" id="UP000646579">
    <property type="component" value="Unassembled WGS sequence"/>
</dbReference>
<reference evidence="2" key="2">
    <citation type="submission" date="2020-09" db="EMBL/GenBank/DDBJ databases">
        <authorList>
            <person name="Sun Q."/>
            <person name="Kim S."/>
        </authorList>
    </citation>
    <scope>NUCLEOTIDE SEQUENCE</scope>
    <source>
        <strain evidence="2">KCTC 32437</strain>
    </source>
</reference>
<dbReference type="Pfam" id="PF10116">
    <property type="entry name" value="Host_attach"/>
    <property type="match status" value="1"/>
</dbReference>
<dbReference type="EMBL" id="BMZE01000001">
    <property type="protein sequence ID" value="GHA15982.1"/>
    <property type="molecule type" value="Genomic_DNA"/>
</dbReference>
<accession>A0A918VNV8</accession>
<name>A0A918VNV8_9HYPH</name>
<evidence type="ECO:0000313" key="3">
    <source>
        <dbReference type="Proteomes" id="UP000646579"/>
    </source>
</evidence>
<proteinExistence type="predicted"/>
<dbReference type="RefSeq" id="WP_189423736.1">
    <property type="nucleotide sequence ID" value="NZ_BMZE01000001.1"/>
</dbReference>